<reference evidence="1 2" key="1">
    <citation type="submission" date="2016-10" db="EMBL/GenBank/DDBJ databases">
        <title>The Draft Genome Sequence of the Potato Rhizosphere Bacteria Ochrobactrum sp. IPA7.2.</title>
        <authorList>
            <person name="Gogoleva N.E."/>
            <person name="Khlopko Y.A."/>
            <person name="Burygin G.L."/>
            <person name="Plotnikov A.O."/>
        </authorList>
    </citation>
    <scope>NUCLEOTIDE SEQUENCE [LARGE SCALE GENOMIC DNA]</scope>
    <source>
        <strain evidence="1 2">IPA7.2</strain>
    </source>
</reference>
<comment type="caution">
    <text evidence="1">The sequence shown here is derived from an EMBL/GenBank/DDBJ whole genome shotgun (WGS) entry which is preliminary data.</text>
</comment>
<dbReference type="RefSeq" id="WP_071632780.1">
    <property type="nucleotide sequence ID" value="NZ_MOEC01000018.1"/>
</dbReference>
<protein>
    <submittedName>
        <fullName evidence="1">Uncharacterized protein</fullName>
    </submittedName>
</protein>
<dbReference type="Proteomes" id="UP000182985">
    <property type="component" value="Unassembled WGS sequence"/>
</dbReference>
<organism evidence="1 2">
    <name type="scientific">Brucella cytisi</name>
    <dbReference type="NCBI Taxonomy" id="407152"/>
    <lineage>
        <taxon>Bacteria</taxon>
        <taxon>Pseudomonadati</taxon>
        <taxon>Pseudomonadota</taxon>
        <taxon>Alphaproteobacteria</taxon>
        <taxon>Hyphomicrobiales</taxon>
        <taxon>Brucellaceae</taxon>
        <taxon>Brucella/Ochrobactrum group</taxon>
        <taxon>Brucella</taxon>
    </lineage>
</organism>
<sequence>MSEGELNARINDARSELFILTLLVRDGVENGFNNSALELQCTRAEDALEAVKEACAINVDIC</sequence>
<name>A0A1J6HH17_9HYPH</name>
<gene>
    <name evidence="1" type="ORF">BLA27_17095</name>
</gene>
<dbReference type="AlphaFoldDB" id="A0A1J6HH17"/>
<evidence type="ECO:0000313" key="2">
    <source>
        <dbReference type="Proteomes" id="UP000182985"/>
    </source>
</evidence>
<dbReference type="EMBL" id="MOEC01000018">
    <property type="protein sequence ID" value="OIS92220.1"/>
    <property type="molecule type" value="Genomic_DNA"/>
</dbReference>
<evidence type="ECO:0000313" key="1">
    <source>
        <dbReference type="EMBL" id="OIS92220.1"/>
    </source>
</evidence>
<keyword evidence="2" id="KW-1185">Reference proteome</keyword>
<proteinExistence type="predicted"/>
<accession>A0A1J6HH17</accession>